<name>A0ABV3DLP9_9ACTN</name>
<dbReference type="PANTHER" id="PTHR42776:SF27">
    <property type="entry name" value="DIPEPTIDYL PEPTIDASE FAMILY MEMBER 6"/>
    <property type="match status" value="1"/>
</dbReference>
<sequence length="633" mass="66790">MTTTLVAPALRRVSYSFSADGNHAACLATAGDGAWHVESWSLRPDGGSGVLSAPERPHADKPEQLHTQLLALDDGSVLVCRHEPGHHELVLLGGPEDAERRIATVRSPGLRLLPYPGPDGLALVLGTDTTPVTTVWRVPLDGGPLEVLTELQGLFGGGVWLDPAGRRLALDAVRDGRVKSAVLDLDDGWLNPLLEMSETSNDRLQMCDPVSGLLVISSDAPGHDRLGWIRLAEDRGEAPGRVRFPEMVHLPNTTVRPVAIAPDGDRVALQLDRGATSRLAVWGPEEGTLLDVKMPEGCLGGLGRWTRSGLHIPFSAPDRPSGLATVLPDRPGSWHLTGTAGAPTAGGSAVGVAAVGAAAATASEESASADDPASEPVWESAHLELLVGEVGPVESVVYGGLDWRTSEHVVLALHGGPAAAWRFEFSPVLQHLAANGVAVVAPNQRGSIGYGESYASCLHGAWGGPDLDDITAIARTLVSERAAGLPLPALFGTSYGAYLALLAACTSPDSWSRVLAIAPFLSGPRLIAEASLPVRALMTRLGGDVELDDALGPRDVVRLCEGLRAPLMFVHGDRDDIIPVGQSRTLRHRLLQLGRCEGTDFRYLELPGQGHEVFAGDGAPELYTRLTAFLRDS</sequence>
<evidence type="ECO:0000313" key="3">
    <source>
        <dbReference type="EMBL" id="MEU8136104.1"/>
    </source>
</evidence>
<keyword evidence="4" id="KW-1185">Reference proteome</keyword>
<dbReference type="InterPro" id="IPR001375">
    <property type="entry name" value="Peptidase_S9_cat"/>
</dbReference>
<keyword evidence="1 3" id="KW-0378">Hydrolase</keyword>
<dbReference type="EMBL" id="JBEZFP010000056">
    <property type="protein sequence ID" value="MEU8136104.1"/>
    <property type="molecule type" value="Genomic_DNA"/>
</dbReference>
<accession>A0ABV3DLP9</accession>
<dbReference type="Pfam" id="PF00326">
    <property type="entry name" value="Peptidase_S9"/>
    <property type="match status" value="1"/>
</dbReference>
<dbReference type="InterPro" id="IPR011042">
    <property type="entry name" value="6-blade_b-propeller_TolB-like"/>
</dbReference>
<dbReference type="Proteomes" id="UP001551482">
    <property type="component" value="Unassembled WGS sequence"/>
</dbReference>
<dbReference type="SUPFAM" id="SSF53474">
    <property type="entry name" value="alpha/beta-Hydrolases"/>
    <property type="match status" value="1"/>
</dbReference>
<protein>
    <submittedName>
        <fullName evidence="3">Alpha/beta fold hydrolase</fullName>
    </submittedName>
</protein>
<evidence type="ECO:0000259" key="2">
    <source>
        <dbReference type="Pfam" id="PF00326"/>
    </source>
</evidence>
<reference evidence="3 4" key="1">
    <citation type="submission" date="2024-06" db="EMBL/GenBank/DDBJ databases">
        <title>The Natural Products Discovery Center: Release of the First 8490 Sequenced Strains for Exploring Actinobacteria Biosynthetic Diversity.</title>
        <authorList>
            <person name="Kalkreuter E."/>
            <person name="Kautsar S.A."/>
            <person name="Yang D."/>
            <person name="Bader C.D."/>
            <person name="Teijaro C.N."/>
            <person name="Fluegel L."/>
            <person name="Davis C.M."/>
            <person name="Simpson J.R."/>
            <person name="Lauterbach L."/>
            <person name="Steele A.D."/>
            <person name="Gui C."/>
            <person name="Meng S."/>
            <person name="Li G."/>
            <person name="Viehrig K."/>
            <person name="Ye F."/>
            <person name="Su P."/>
            <person name="Kiefer A.F."/>
            <person name="Nichols A."/>
            <person name="Cepeda A.J."/>
            <person name="Yan W."/>
            <person name="Fan B."/>
            <person name="Jiang Y."/>
            <person name="Adhikari A."/>
            <person name="Zheng C.-J."/>
            <person name="Schuster L."/>
            <person name="Cowan T.M."/>
            <person name="Smanski M.J."/>
            <person name="Chevrette M.G."/>
            <person name="De Carvalho L.P.S."/>
            <person name="Shen B."/>
        </authorList>
    </citation>
    <scope>NUCLEOTIDE SEQUENCE [LARGE SCALE GENOMIC DNA]</scope>
    <source>
        <strain evidence="3 4">NPDC048946</strain>
    </source>
</reference>
<dbReference type="PANTHER" id="PTHR42776">
    <property type="entry name" value="SERINE PEPTIDASE S9 FAMILY MEMBER"/>
    <property type="match status" value="1"/>
</dbReference>
<dbReference type="SUPFAM" id="SSF82171">
    <property type="entry name" value="DPP6 N-terminal domain-like"/>
    <property type="match status" value="1"/>
</dbReference>
<proteinExistence type="predicted"/>
<organism evidence="3 4">
    <name type="scientific">Streptodolium elevatio</name>
    <dbReference type="NCBI Taxonomy" id="3157996"/>
    <lineage>
        <taxon>Bacteria</taxon>
        <taxon>Bacillati</taxon>
        <taxon>Actinomycetota</taxon>
        <taxon>Actinomycetes</taxon>
        <taxon>Kitasatosporales</taxon>
        <taxon>Streptomycetaceae</taxon>
        <taxon>Streptodolium</taxon>
    </lineage>
</organism>
<comment type="caution">
    <text evidence="3">The sequence shown here is derived from an EMBL/GenBank/DDBJ whole genome shotgun (WGS) entry which is preliminary data.</text>
</comment>
<feature type="domain" description="Peptidase S9 prolyl oligopeptidase catalytic" evidence="2">
    <location>
        <begin position="424"/>
        <end position="631"/>
    </location>
</feature>
<dbReference type="Gene3D" id="2.120.10.30">
    <property type="entry name" value="TolB, C-terminal domain"/>
    <property type="match status" value="1"/>
</dbReference>
<dbReference type="Gene3D" id="3.40.50.1820">
    <property type="entry name" value="alpha/beta hydrolase"/>
    <property type="match status" value="1"/>
</dbReference>
<dbReference type="GO" id="GO:0016787">
    <property type="term" value="F:hydrolase activity"/>
    <property type="evidence" value="ECO:0007669"/>
    <property type="project" value="UniProtKB-KW"/>
</dbReference>
<evidence type="ECO:0000313" key="4">
    <source>
        <dbReference type="Proteomes" id="UP001551482"/>
    </source>
</evidence>
<dbReference type="RefSeq" id="WP_358356366.1">
    <property type="nucleotide sequence ID" value="NZ_JBEZFP010000056.1"/>
</dbReference>
<gene>
    <name evidence="3" type="ORF">AB0C36_21640</name>
</gene>
<evidence type="ECO:0000256" key="1">
    <source>
        <dbReference type="ARBA" id="ARBA00022801"/>
    </source>
</evidence>
<dbReference type="InterPro" id="IPR029058">
    <property type="entry name" value="AB_hydrolase_fold"/>
</dbReference>